<dbReference type="InterPro" id="IPR003593">
    <property type="entry name" value="AAA+_ATPase"/>
</dbReference>
<dbReference type="RefSeq" id="WP_182503745.1">
    <property type="nucleotide sequence ID" value="NZ_JACJHX010000018.1"/>
</dbReference>
<keyword evidence="4" id="KW-0449">Lipoprotein</keyword>
<dbReference type="InterPro" id="IPR003439">
    <property type="entry name" value="ABC_transporter-like_ATP-bd"/>
</dbReference>
<dbReference type="PANTHER" id="PTHR43581">
    <property type="entry name" value="ATP/GTP PHOSPHATASE"/>
    <property type="match status" value="1"/>
</dbReference>
<reference evidence="4 5" key="1">
    <citation type="submission" date="2020-08" db="EMBL/GenBank/DDBJ databases">
        <title>Genomic Encyclopedia of Type Strains, Phase IV (KMG-IV): sequencing the most valuable type-strain genomes for metagenomic binning, comparative biology and taxonomic classification.</title>
        <authorList>
            <person name="Goeker M."/>
        </authorList>
    </citation>
    <scope>NUCLEOTIDE SEQUENCE [LARGE SCALE GENOMIC DNA]</scope>
    <source>
        <strain evidence="4 5">DSM 105481</strain>
    </source>
</reference>
<keyword evidence="2" id="KW-0067">ATP-binding</keyword>
<feature type="domain" description="ABC transporter" evidence="3">
    <location>
        <begin position="1"/>
        <end position="354"/>
    </location>
</feature>
<dbReference type="InterPro" id="IPR003959">
    <property type="entry name" value="ATPase_AAA_core"/>
</dbReference>
<protein>
    <submittedName>
        <fullName evidence="4">ABC-type lipoprotein export system ATPase subunit</fullName>
    </submittedName>
</protein>
<evidence type="ECO:0000256" key="1">
    <source>
        <dbReference type="ARBA" id="ARBA00022741"/>
    </source>
</evidence>
<evidence type="ECO:0000313" key="4">
    <source>
        <dbReference type="EMBL" id="MBA9028743.1"/>
    </source>
</evidence>
<organism evidence="4 5">
    <name type="scientific">Peribacillus huizhouensis</name>
    <dbReference type="NCBI Taxonomy" id="1501239"/>
    <lineage>
        <taxon>Bacteria</taxon>
        <taxon>Bacillati</taxon>
        <taxon>Bacillota</taxon>
        <taxon>Bacilli</taxon>
        <taxon>Bacillales</taxon>
        <taxon>Bacillaceae</taxon>
        <taxon>Peribacillus</taxon>
    </lineage>
</organism>
<dbReference type="InterPro" id="IPR051396">
    <property type="entry name" value="Bact_Antivir_Def_Nuclease"/>
</dbReference>
<dbReference type="Pfam" id="PF13304">
    <property type="entry name" value="AAA_21"/>
    <property type="match status" value="1"/>
</dbReference>
<comment type="caution">
    <text evidence="4">The sequence shown here is derived from an EMBL/GenBank/DDBJ whole genome shotgun (WGS) entry which is preliminary data.</text>
</comment>
<evidence type="ECO:0000256" key="2">
    <source>
        <dbReference type="ARBA" id="ARBA00022840"/>
    </source>
</evidence>
<keyword evidence="5" id="KW-1185">Reference proteome</keyword>
<dbReference type="EMBL" id="JACJHX010000018">
    <property type="protein sequence ID" value="MBA9028743.1"/>
    <property type="molecule type" value="Genomic_DNA"/>
</dbReference>
<dbReference type="CDD" id="cd00267">
    <property type="entry name" value="ABC_ATPase"/>
    <property type="match status" value="1"/>
</dbReference>
<dbReference type="SUPFAM" id="SSF52540">
    <property type="entry name" value="P-loop containing nucleoside triphosphate hydrolases"/>
    <property type="match status" value="1"/>
</dbReference>
<evidence type="ECO:0000259" key="3">
    <source>
        <dbReference type="PROSITE" id="PS50893"/>
    </source>
</evidence>
<dbReference type="PROSITE" id="PS50893">
    <property type="entry name" value="ABC_TRANSPORTER_2"/>
    <property type="match status" value="1"/>
</dbReference>
<dbReference type="Gene3D" id="3.40.50.300">
    <property type="entry name" value="P-loop containing nucleotide triphosphate hydrolases"/>
    <property type="match status" value="1"/>
</dbReference>
<gene>
    <name evidence="4" type="ORF">HNP81_004064</name>
</gene>
<dbReference type="InterPro" id="IPR027417">
    <property type="entry name" value="P-loop_NTPase"/>
</dbReference>
<evidence type="ECO:0000313" key="5">
    <source>
        <dbReference type="Proteomes" id="UP000626697"/>
    </source>
</evidence>
<accession>A0ABR6CUP0</accession>
<keyword evidence="1" id="KW-0547">Nucleotide-binding</keyword>
<dbReference type="PANTHER" id="PTHR43581:SF4">
    <property type="entry name" value="ATP_GTP PHOSPHATASE"/>
    <property type="match status" value="1"/>
</dbReference>
<dbReference type="Proteomes" id="UP000626697">
    <property type="component" value="Unassembled WGS sequence"/>
</dbReference>
<dbReference type="SMART" id="SM00382">
    <property type="entry name" value="AAA"/>
    <property type="match status" value="1"/>
</dbReference>
<name>A0ABR6CUP0_9BACI</name>
<proteinExistence type="predicted"/>
<sequence length="611" mass="69785">MKLTRIIVKNFKKIDEATVNFEKNLIVLVGPNNSGKSSLIQGILLGYQSLLKLYNSDRIVFNENGYIDKEQTAKRKGIRIEEFQFLLDDLKTLFNVKVLKPFEKNEIVSLYFGKKFITISASLIGEYFSVKVTDCSENITKNDVVSFINKSITLIPSFFTVVSDEERKSQARYNSLLKSGNYNQLFRNILFDLKSSKPKSFKKLSEMVEDIFGIKGLNVEFDEKKDEFINATYTIEGIEGRNTKKLGVATLGMGTLQFIQVLAQVLLGQPSIILLDEPDAHLHSGLQIKIIQLLNDLSNTHKINFVIATHSKDIINNVKPTQVVSFNNFGKLEEVKETNQFINVLKTLGATTEELIGINVGKRLVIVEGEDDVKSLNELCIKFGIDKLENFSLIKFIPLGGRDNVLKNQLFKFFTNINNMNDFKKIAIFDRDYRFIEQQSNDAEKLRSKGFDVLAWSKKELENYFIEPVLVSNVINKEFRQEQIIEPGDVQAIIDKTFEEQKEDIIVNEYAKAFELEEKAKASKNNGISIKELGEETKRECRKRARNYIESQDINDIVSGKEVLKEIRINLIKSGTPSQSEFITKLIENLINDEVNVDILNFVEVIKTISR</sequence>